<protein>
    <recommendedName>
        <fullName evidence="3">MACPF domain-containing protein</fullName>
    </recommendedName>
</protein>
<reference evidence="1 2" key="1">
    <citation type="submission" date="2019-06" db="EMBL/GenBank/DDBJ databases">
        <authorList>
            <person name="Broberg M."/>
        </authorList>
    </citation>
    <scope>NUCLEOTIDE SEQUENCE [LARGE SCALE GENOMIC DNA]</scope>
</reference>
<comment type="caution">
    <text evidence="1">The sequence shown here is derived from an EMBL/GenBank/DDBJ whole genome shotgun (WGS) entry which is preliminary data.</text>
</comment>
<evidence type="ECO:0000313" key="1">
    <source>
        <dbReference type="EMBL" id="VUC32077.1"/>
    </source>
</evidence>
<evidence type="ECO:0000313" key="2">
    <source>
        <dbReference type="Proteomes" id="UP000766486"/>
    </source>
</evidence>
<organism evidence="1 2">
    <name type="scientific">Bionectria ochroleuca</name>
    <name type="common">Gliocladium roseum</name>
    <dbReference type="NCBI Taxonomy" id="29856"/>
    <lineage>
        <taxon>Eukaryota</taxon>
        <taxon>Fungi</taxon>
        <taxon>Dikarya</taxon>
        <taxon>Ascomycota</taxon>
        <taxon>Pezizomycotina</taxon>
        <taxon>Sordariomycetes</taxon>
        <taxon>Hypocreomycetidae</taxon>
        <taxon>Hypocreales</taxon>
        <taxon>Bionectriaceae</taxon>
        <taxon>Clonostachys</taxon>
    </lineage>
</organism>
<dbReference type="EMBL" id="CABFNS010000844">
    <property type="protein sequence ID" value="VUC32077.1"/>
    <property type="molecule type" value="Genomic_DNA"/>
</dbReference>
<sequence length="515" mass="58225">MIGQIRVPYADGMTEGQGYNSYLQQTCVHDAVTVEAKDGPDTPMNLVYESSEIKDYNELLQTLDISAGAGISGWGTESKIDSKFLDKTEASTGYLEDLIRTIQIKKSLLTYVVKVDAQRQPSATNKYTFNWKESSDAQGKYGDRFISDFVKGGALFARVSIITNEKSTSHELQVAAKTAFPVYSANAEITTEVKQSMEKIQKSSEVKIYLHYVGTPTEMQSSDDADNNMLRLKQVADAFYNSAKTHTYKRFALLERYTNIPNFNNEFQPLDYAEAKDRSWAVFGDFTECLVIQKMLRAIDPSHYTSGRTGRDQLDTKLSTQLQVYRSWVDKVSKTPKEATTPPGNDPKALQTEVLVAVKKTKFTAQSIRFTNGRTHCMLLVVLTPFERHIFVWRMSTMLTNAVIDDHLHPTATELFSFEAYDFNQVMLTTKIIFGKSVNDERYICLMGRNTITPGYKQTSQLWGFEEKMTDMVDGKVIIDPIPEMGVVKLELKDATPRRDDDFSFYVKKSSSGSK</sequence>
<evidence type="ECO:0008006" key="3">
    <source>
        <dbReference type="Google" id="ProtNLM"/>
    </source>
</evidence>
<dbReference type="Proteomes" id="UP000766486">
    <property type="component" value="Unassembled WGS sequence"/>
</dbReference>
<accession>A0ABY6ULC0</accession>
<proteinExistence type="predicted"/>
<keyword evidence="2" id="KW-1185">Reference proteome</keyword>
<gene>
    <name evidence="1" type="ORF">CLO192961_LOCUS320704</name>
</gene>
<name>A0ABY6ULC0_BIOOC</name>